<dbReference type="Gene3D" id="3.90.1140.10">
    <property type="entry name" value="Cyclic phosphodiesterase"/>
    <property type="match status" value="1"/>
</dbReference>
<protein>
    <recommendedName>
        <fullName evidence="3">2'-5' RNA ligase family protein</fullName>
    </recommendedName>
</protein>
<accession>A0A6M0H2Y0</accession>
<gene>
    <name evidence="1" type="ORF">G3M99_08900</name>
</gene>
<dbReference type="RefSeq" id="WP_199869899.1">
    <property type="nucleotide sequence ID" value="NZ_JAAGPU010000014.1"/>
</dbReference>
<dbReference type="Proteomes" id="UP000481872">
    <property type="component" value="Unassembled WGS sequence"/>
</dbReference>
<organism evidence="1 2">
    <name type="scientific">Clostridium senegalense</name>
    <dbReference type="NCBI Taxonomy" id="1465809"/>
    <lineage>
        <taxon>Bacteria</taxon>
        <taxon>Bacillati</taxon>
        <taxon>Bacillota</taxon>
        <taxon>Clostridia</taxon>
        <taxon>Eubacteriales</taxon>
        <taxon>Clostridiaceae</taxon>
        <taxon>Clostridium</taxon>
    </lineage>
</organism>
<name>A0A6M0H2Y0_9CLOT</name>
<evidence type="ECO:0000313" key="2">
    <source>
        <dbReference type="Proteomes" id="UP000481872"/>
    </source>
</evidence>
<sequence>MPKEYEKKVRDRCNIYNCNIGLDDVTFSLPQHISLKISFQCKEYLNAIKIIENMLSGMGPLAVDVIGINRIPSIIWLTIKENEKLKSIHDDLDEALLYNLNIYQHEFDKDFKFHSTLYLDKNEEKLTEIFNLLNEEEFNDKLVINSYAIGVSEDGKPGTFKIIKIIK</sequence>
<evidence type="ECO:0008006" key="3">
    <source>
        <dbReference type="Google" id="ProtNLM"/>
    </source>
</evidence>
<dbReference type="AlphaFoldDB" id="A0A6M0H2Y0"/>
<proteinExistence type="predicted"/>
<keyword evidence="2" id="KW-1185">Reference proteome</keyword>
<dbReference type="Pfam" id="PF13563">
    <property type="entry name" value="2_5_RNA_ligase2"/>
    <property type="match status" value="1"/>
</dbReference>
<dbReference type="EMBL" id="JAAGPU010000014">
    <property type="protein sequence ID" value="NEU04969.1"/>
    <property type="molecule type" value="Genomic_DNA"/>
</dbReference>
<reference evidence="1 2" key="1">
    <citation type="submission" date="2020-02" db="EMBL/GenBank/DDBJ databases">
        <title>Genome assembly of a novel Clostridium senegalense strain.</title>
        <authorList>
            <person name="Gupta T.B."/>
            <person name="Jauregui R."/>
            <person name="Maclean P."/>
            <person name="Nawarathana A."/>
            <person name="Brightwell G."/>
        </authorList>
    </citation>
    <scope>NUCLEOTIDE SEQUENCE [LARGE SCALE GENOMIC DNA]</scope>
    <source>
        <strain evidence="1 2">AGRFS4</strain>
    </source>
</reference>
<comment type="caution">
    <text evidence="1">The sequence shown here is derived from an EMBL/GenBank/DDBJ whole genome shotgun (WGS) entry which is preliminary data.</text>
</comment>
<evidence type="ECO:0000313" key="1">
    <source>
        <dbReference type="EMBL" id="NEU04969.1"/>
    </source>
</evidence>